<keyword evidence="3" id="KW-1185">Reference proteome</keyword>
<keyword evidence="1" id="KW-0812">Transmembrane</keyword>
<dbReference type="AlphaFoldDB" id="A0A010Z2P0"/>
<dbReference type="HOGENOM" id="CLU_1616267_0_0_11"/>
<feature type="transmembrane region" description="Helical" evidence="1">
    <location>
        <begin position="39"/>
        <end position="59"/>
    </location>
</feature>
<gene>
    <name evidence="2" type="ORF">CryarDRAFT_2807</name>
</gene>
<keyword evidence="1" id="KW-0472">Membrane</keyword>
<evidence type="ECO:0000313" key="2">
    <source>
        <dbReference type="EMBL" id="EXG81688.1"/>
    </source>
</evidence>
<evidence type="ECO:0000313" key="3">
    <source>
        <dbReference type="Proteomes" id="UP000021053"/>
    </source>
</evidence>
<feature type="transmembrane region" description="Helical" evidence="1">
    <location>
        <begin position="65"/>
        <end position="85"/>
    </location>
</feature>
<sequence length="164" mass="16286">MSDVAAMDSFLAVVFGLAALYAGGVIFVVSAGRQGPQRAAANGAGAAAGVAAALVLMVLLAHVAVAALVAAVVLFSGAIAYFVLVRDIGRRPAALTAVGAAALISLSFLLVSYLAVLAFIGAAGIYLLLRLWVRTRPALLVMGGTLSGLLAASGVVFAVALSTM</sequence>
<dbReference type="EMBL" id="JFBT01000001">
    <property type="protein sequence ID" value="EXG81688.1"/>
    <property type="molecule type" value="Genomic_DNA"/>
</dbReference>
<dbReference type="PATRIC" id="fig|927661.3.peg.2770"/>
<keyword evidence="1" id="KW-1133">Transmembrane helix</keyword>
<comment type="caution">
    <text evidence="2">The sequence shown here is derived from an EMBL/GenBank/DDBJ whole genome shotgun (WGS) entry which is preliminary data.</text>
</comment>
<organism evidence="2 3">
    <name type="scientific">Cryptosporangium arvum DSM 44712</name>
    <dbReference type="NCBI Taxonomy" id="927661"/>
    <lineage>
        <taxon>Bacteria</taxon>
        <taxon>Bacillati</taxon>
        <taxon>Actinomycetota</taxon>
        <taxon>Actinomycetes</taxon>
        <taxon>Cryptosporangiales</taxon>
        <taxon>Cryptosporangiaceae</taxon>
        <taxon>Cryptosporangium</taxon>
    </lineage>
</organism>
<dbReference type="Proteomes" id="UP000021053">
    <property type="component" value="Unassembled WGS sequence"/>
</dbReference>
<reference evidence="2 3" key="1">
    <citation type="submission" date="2013-07" db="EMBL/GenBank/DDBJ databases">
        <authorList>
            <consortium name="DOE Joint Genome Institute"/>
            <person name="Eisen J."/>
            <person name="Huntemann M."/>
            <person name="Han J."/>
            <person name="Chen A."/>
            <person name="Kyrpides N."/>
            <person name="Mavromatis K."/>
            <person name="Markowitz V."/>
            <person name="Palaniappan K."/>
            <person name="Ivanova N."/>
            <person name="Schaumberg A."/>
            <person name="Pati A."/>
            <person name="Liolios K."/>
            <person name="Nordberg H.P."/>
            <person name="Cantor M.N."/>
            <person name="Hua S.X."/>
            <person name="Woyke T."/>
        </authorList>
    </citation>
    <scope>NUCLEOTIDE SEQUENCE [LARGE SCALE GENOMIC DNA]</scope>
    <source>
        <strain evidence="2 3">DSM 44712</strain>
    </source>
</reference>
<protein>
    <submittedName>
        <fullName evidence="2">Uncharacterized protein</fullName>
    </submittedName>
</protein>
<feature type="transmembrane region" description="Helical" evidence="1">
    <location>
        <begin position="139"/>
        <end position="161"/>
    </location>
</feature>
<evidence type="ECO:0000256" key="1">
    <source>
        <dbReference type="SAM" id="Phobius"/>
    </source>
</evidence>
<name>A0A010Z2P0_9ACTN</name>
<feature type="transmembrane region" description="Helical" evidence="1">
    <location>
        <begin position="12"/>
        <end position="32"/>
    </location>
</feature>
<proteinExistence type="predicted"/>
<accession>A0A010Z2P0</accession>
<feature type="transmembrane region" description="Helical" evidence="1">
    <location>
        <begin position="97"/>
        <end position="127"/>
    </location>
</feature>